<name>A0AAX2JBL4_9FUSO</name>
<accession>A0AAX2JBL4</accession>
<evidence type="ECO:0000313" key="2">
    <source>
        <dbReference type="Proteomes" id="UP000249008"/>
    </source>
</evidence>
<dbReference type="Proteomes" id="UP000249008">
    <property type="component" value="Chromosome 1"/>
</dbReference>
<protein>
    <recommendedName>
        <fullName evidence="3">Thiamine-binding protein domain-containing protein</fullName>
    </recommendedName>
</protein>
<sequence>MKEYMTLMIPLSFAGATDEEIEEDATKFFTALGTRSDLKYIETNIVIREEVMDVITGNVSKIFK</sequence>
<evidence type="ECO:0008006" key="3">
    <source>
        <dbReference type="Google" id="ProtNLM"/>
    </source>
</evidence>
<reference evidence="1 2" key="1">
    <citation type="submission" date="2018-06" db="EMBL/GenBank/DDBJ databases">
        <authorList>
            <consortium name="Pathogen Informatics"/>
            <person name="Doyle S."/>
        </authorList>
    </citation>
    <scope>NUCLEOTIDE SEQUENCE [LARGE SCALE GENOMIC DNA]</scope>
    <source>
        <strain evidence="1 2">NCTC12112</strain>
    </source>
</reference>
<dbReference type="AlphaFoldDB" id="A0AAX2JBL4"/>
<gene>
    <name evidence="1" type="ORF">NCTC12112_01941</name>
</gene>
<dbReference type="EMBL" id="LS483487">
    <property type="protein sequence ID" value="SQJ05662.1"/>
    <property type="molecule type" value="Genomic_DNA"/>
</dbReference>
<evidence type="ECO:0000313" key="1">
    <source>
        <dbReference type="EMBL" id="SQJ05662.1"/>
    </source>
</evidence>
<organism evidence="1 2">
    <name type="scientific">Fusobacterium ulcerans</name>
    <dbReference type="NCBI Taxonomy" id="861"/>
    <lineage>
        <taxon>Bacteria</taxon>
        <taxon>Fusobacteriati</taxon>
        <taxon>Fusobacteriota</taxon>
        <taxon>Fusobacteriia</taxon>
        <taxon>Fusobacteriales</taxon>
        <taxon>Fusobacteriaceae</taxon>
        <taxon>Fusobacterium</taxon>
    </lineage>
</organism>
<proteinExistence type="predicted"/>